<dbReference type="Proteomes" id="UP001553843">
    <property type="component" value="Unassembled WGS sequence"/>
</dbReference>
<comment type="caution">
    <text evidence="1">The sequence shown here is derived from an EMBL/GenBank/DDBJ whole genome shotgun (WGS) entry which is preliminary data.</text>
</comment>
<evidence type="ECO:0000313" key="1">
    <source>
        <dbReference type="EMBL" id="MEW2363428.1"/>
    </source>
</evidence>
<evidence type="ECO:0000313" key="2">
    <source>
        <dbReference type="Proteomes" id="UP001553843"/>
    </source>
</evidence>
<gene>
    <name evidence="1" type="ORF">AB0887_15945</name>
</gene>
<name>A0ABV3LVE5_9ACTN</name>
<keyword evidence="2" id="KW-1185">Reference proteome</keyword>
<dbReference type="SUPFAM" id="SSF53474">
    <property type="entry name" value="alpha/beta-Hydrolases"/>
    <property type="match status" value="1"/>
</dbReference>
<dbReference type="RefSeq" id="WP_359778734.1">
    <property type="nucleotide sequence ID" value="NZ_JBEYRR010000005.1"/>
</dbReference>
<dbReference type="InterPro" id="IPR029058">
    <property type="entry name" value="AB_hydrolase_fold"/>
</dbReference>
<accession>A0ABV3LVE5</accession>
<proteinExistence type="predicted"/>
<dbReference type="Gene3D" id="3.40.50.1820">
    <property type="entry name" value="alpha/beta hydrolase"/>
    <property type="match status" value="1"/>
</dbReference>
<protein>
    <submittedName>
        <fullName evidence="1">Alpha/beta hydrolase</fullName>
    </submittedName>
</protein>
<dbReference type="GO" id="GO:0016787">
    <property type="term" value="F:hydrolase activity"/>
    <property type="evidence" value="ECO:0007669"/>
    <property type="project" value="UniProtKB-KW"/>
</dbReference>
<reference evidence="1 2" key="1">
    <citation type="submission" date="2024-06" db="EMBL/GenBank/DDBJ databases">
        <title>The Natural Products Discovery Center: Release of the First 8490 Sequenced Strains for Exploring Actinobacteria Biosynthetic Diversity.</title>
        <authorList>
            <person name="Kalkreuter E."/>
            <person name="Kautsar S.A."/>
            <person name="Yang D."/>
            <person name="Bader C.D."/>
            <person name="Teijaro C.N."/>
            <person name="Fluegel L."/>
            <person name="Davis C.M."/>
            <person name="Simpson J.R."/>
            <person name="Lauterbach L."/>
            <person name="Steele A.D."/>
            <person name="Gui C."/>
            <person name="Meng S."/>
            <person name="Li G."/>
            <person name="Viehrig K."/>
            <person name="Ye F."/>
            <person name="Su P."/>
            <person name="Kiefer A.F."/>
            <person name="Nichols A."/>
            <person name="Cepeda A.J."/>
            <person name="Yan W."/>
            <person name="Fan B."/>
            <person name="Jiang Y."/>
            <person name="Adhikari A."/>
            <person name="Zheng C.-J."/>
            <person name="Schuster L."/>
            <person name="Cowan T.M."/>
            <person name="Smanski M.J."/>
            <person name="Chevrette M.G."/>
            <person name="De Carvalho L.P.S."/>
            <person name="Shen B."/>
        </authorList>
    </citation>
    <scope>NUCLEOTIDE SEQUENCE [LARGE SCALE GENOMIC DNA]</scope>
    <source>
        <strain evidence="1 2">NPDC047833</strain>
    </source>
</reference>
<keyword evidence="1" id="KW-0378">Hydrolase</keyword>
<organism evidence="1 2">
    <name type="scientific">Streptomyces huasconensis</name>
    <dbReference type="NCBI Taxonomy" id="1854574"/>
    <lineage>
        <taxon>Bacteria</taxon>
        <taxon>Bacillati</taxon>
        <taxon>Actinomycetota</taxon>
        <taxon>Actinomycetes</taxon>
        <taxon>Kitasatosporales</taxon>
        <taxon>Streptomycetaceae</taxon>
        <taxon>Streptomyces</taxon>
    </lineage>
</organism>
<sequence length="200" mass="21103">MAAELTAAGHICAIPDLTGAVTGPGPHWPAFVRRAAEAAPAGEQTLVVHSNAGLLVPALAEAVPDVRRVVFVDAALPGAPLPDAHLAALRELTGPDGLLPPWTEWFDEATVAALLPDPRLRATVIAEQPRLPLTHFTRPPPAPPGWDRLRCGYLRFSEAYRPVAGEARARGWPVGSLAGGHLHQVVAPGAVAEWLVRAWG</sequence>
<dbReference type="EMBL" id="JBEYRS010000005">
    <property type="protein sequence ID" value="MEW2363428.1"/>
    <property type="molecule type" value="Genomic_DNA"/>
</dbReference>